<dbReference type="PATRIC" id="fig|28128.5.peg.1635"/>
<proteinExistence type="predicted"/>
<dbReference type="EMBL" id="LRQG01000113">
    <property type="protein sequence ID" value="KXA38503.1"/>
    <property type="molecule type" value="Genomic_DNA"/>
</dbReference>
<comment type="caution">
    <text evidence="1">The sequence shown here is derived from an EMBL/GenBank/DDBJ whole genome shotgun (WGS) entry which is preliminary data.</text>
</comment>
<evidence type="ECO:0000313" key="2">
    <source>
        <dbReference type="Proteomes" id="UP000070533"/>
    </source>
</evidence>
<dbReference type="STRING" id="28128.HMPREF3226_01596"/>
<dbReference type="AlphaFoldDB" id="A0A133Q6R1"/>
<evidence type="ECO:0000313" key="1">
    <source>
        <dbReference type="EMBL" id="KXA38503.1"/>
    </source>
</evidence>
<dbReference type="RefSeq" id="WP_025875520.1">
    <property type="nucleotide sequence ID" value="NZ_BAAAXP010000040.1"/>
</dbReference>
<keyword evidence="2" id="KW-1185">Reference proteome</keyword>
<name>A0A133Q6R1_9BACT</name>
<accession>A0A133Q6R1</accession>
<dbReference type="OrthoDB" id="1079023at2"/>
<organism evidence="1 2">
    <name type="scientific">Prevotella corporis</name>
    <dbReference type="NCBI Taxonomy" id="28128"/>
    <lineage>
        <taxon>Bacteria</taxon>
        <taxon>Pseudomonadati</taxon>
        <taxon>Bacteroidota</taxon>
        <taxon>Bacteroidia</taxon>
        <taxon>Bacteroidales</taxon>
        <taxon>Prevotellaceae</taxon>
        <taxon>Prevotella</taxon>
    </lineage>
</organism>
<gene>
    <name evidence="1" type="ORF">HMPREF3226_01596</name>
</gene>
<dbReference type="Proteomes" id="UP000070533">
    <property type="component" value="Unassembled WGS sequence"/>
</dbReference>
<reference evidence="2" key="1">
    <citation type="submission" date="2016-01" db="EMBL/GenBank/DDBJ databases">
        <authorList>
            <person name="Mitreva M."/>
            <person name="Pepin K.H."/>
            <person name="Mihindukulasuriya K.A."/>
            <person name="Fulton R."/>
            <person name="Fronick C."/>
            <person name="O'Laughlin M."/>
            <person name="Miner T."/>
            <person name="Herter B."/>
            <person name="Rosa B.A."/>
            <person name="Cordes M."/>
            <person name="Tomlinson C."/>
            <person name="Wollam A."/>
            <person name="Palsikar V.B."/>
            <person name="Mardis E.R."/>
            <person name="Wilson R.K."/>
        </authorList>
    </citation>
    <scope>NUCLEOTIDE SEQUENCE [LARGE SCALE GENOMIC DNA]</scope>
    <source>
        <strain evidence="2">MJR7716</strain>
    </source>
</reference>
<sequence length="146" mass="16753">MIVKEQTQQQIERFLRKLAQKFPNIDEPSFMTDLHLRVSPDSGDLMAFDDNGTEITRCVIDEWIESKNADFEENATNLLRQELLRLKDSIDNLGIMKPYGFVLENEDGENIGELYLADDDTIIIGGDLMPGLNEELDEFLNDLIKD</sequence>
<protein>
    <submittedName>
        <fullName evidence="1">Uncharacterized protein</fullName>
    </submittedName>
</protein>